<dbReference type="GO" id="GO:0016747">
    <property type="term" value="F:acyltransferase activity, transferring groups other than amino-acyl groups"/>
    <property type="evidence" value="ECO:0007669"/>
    <property type="project" value="InterPro"/>
</dbReference>
<evidence type="ECO:0000313" key="2">
    <source>
        <dbReference type="EMBL" id="KPH81840.1"/>
    </source>
</evidence>
<sequence length="179" mass="19157">MSDTLWRPMTATDLPAVMAVAGVVHPDYPEDAAVFAERLRLFPDGCLVLEQRDGLRGYVVSHPWHRAAPPALNSLLGGLPVQAGSFYIHDLALLPSARGSGAGGTIVARLVQIAARAGLPCLSLVAIDGSSGFWGRQGFHELHDPALAAKLASYDDAARYMERELVPEDETTEEGRTTP</sequence>
<dbReference type="CDD" id="cd04301">
    <property type="entry name" value="NAT_SF"/>
    <property type="match status" value="1"/>
</dbReference>
<evidence type="ECO:0000259" key="1">
    <source>
        <dbReference type="PROSITE" id="PS51186"/>
    </source>
</evidence>
<dbReference type="InterPro" id="IPR000182">
    <property type="entry name" value="GNAT_dom"/>
</dbReference>
<dbReference type="Proteomes" id="UP000037822">
    <property type="component" value="Unassembled WGS sequence"/>
</dbReference>
<dbReference type="SUPFAM" id="SSF55729">
    <property type="entry name" value="Acyl-CoA N-acyltransferases (Nat)"/>
    <property type="match status" value="1"/>
</dbReference>
<dbReference type="AlphaFoldDB" id="A0A0N1F7E3"/>
<dbReference type="EMBL" id="LGSZ01000026">
    <property type="protein sequence ID" value="KPH81840.1"/>
    <property type="molecule type" value="Genomic_DNA"/>
</dbReference>
<accession>A0A0N1F7E3</accession>
<organism evidence="2 3">
    <name type="scientific">Bosea vaviloviae</name>
    <dbReference type="NCBI Taxonomy" id="1526658"/>
    <lineage>
        <taxon>Bacteria</taxon>
        <taxon>Pseudomonadati</taxon>
        <taxon>Pseudomonadota</taxon>
        <taxon>Alphaproteobacteria</taxon>
        <taxon>Hyphomicrobiales</taxon>
        <taxon>Boseaceae</taxon>
        <taxon>Bosea</taxon>
    </lineage>
</organism>
<name>A0A0N1F7E3_9HYPH</name>
<dbReference type="PROSITE" id="PS51186">
    <property type="entry name" value="GNAT"/>
    <property type="match status" value="1"/>
</dbReference>
<dbReference type="PATRIC" id="fig|1526658.3.peg.3652"/>
<keyword evidence="3" id="KW-1185">Reference proteome</keyword>
<protein>
    <submittedName>
        <fullName evidence="2">GCN5 family acetyltransferase</fullName>
    </submittedName>
</protein>
<proteinExistence type="predicted"/>
<feature type="domain" description="N-acetyltransferase" evidence="1">
    <location>
        <begin position="4"/>
        <end position="166"/>
    </location>
</feature>
<evidence type="ECO:0000313" key="3">
    <source>
        <dbReference type="Proteomes" id="UP000037822"/>
    </source>
</evidence>
<gene>
    <name evidence="2" type="ORF">AE618_06520</name>
</gene>
<dbReference type="Pfam" id="PF00583">
    <property type="entry name" value="Acetyltransf_1"/>
    <property type="match status" value="1"/>
</dbReference>
<dbReference type="InterPro" id="IPR016181">
    <property type="entry name" value="Acyl_CoA_acyltransferase"/>
</dbReference>
<dbReference type="Gene3D" id="3.40.630.30">
    <property type="match status" value="1"/>
</dbReference>
<keyword evidence="2" id="KW-0808">Transferase</keyword>
<comment type="caution">
    <text evidence="2">The sequence shown here is derived from an EMBL/GenBank/DDBJ whole genome shotgun (WGS) entry which is preliminary data.</text>
</comment>
<dbReference type="RefSeq" id="WP_054208243.1">
    <property type="nucleotide sequence ID" value="NZ_LGSZ01000026.1"/>
</dbReference>
<reference evidence="2 3" key="1">
    <citation type="submission" date="2015-07" db="EMBL/GenBank/DDBJ databases">
        <title>Whole genome sequencing of Bosea vaviloviae isolated from cave pool.</title>
        <authorList>
            <person name="Tan N.E.H."/>
            <person name="Lee Y.P."/>
            <person name="Gan H.M."/>
            <person name="Barton H."/>
            <person name="Savka M.A."/>
        </authorList>
    </citation>
    <scope>NUCLEOTIDE SEQUENCE [LARGE SCALE GENOMIC DNA]</scope>
    <source>
        <strain evidence="2 3">SD260</strain>
    </source>
</reference>